<evidence type="ECO:0000313" key="3">
    <source>
        <dbReference type="Proteomes" id="UP001172102"/>
    </source>
</evidence>
<feature type="non-terminal residue" evidence="2">
    <location>
        <position position="65"/>
    </location>
</feature>
<dbReference type="EMBL" id="JAUKUA010000002">
    <property type="protein sequence ID" value="KAK0724302.1"/>
    <property type="molecule type" value="Genomic_DNA"/>
</dbReference>
<protein>
    <submittedName>
        <fullName evidence="2">Uncharacterized protein</fullName>
    </submittedName>
</protein>
<sequence length="65" mass="7198">MFADFQTAQPRQIPHLPTAQLVPAPGAKVVSISGPFRVPTHAPPRHPHGTHHLPPPWSYAHKSWL</sequence>
<evidence type="ECO:0000256" key="1">
    <source>
        <dbReference type="SAM" id="MobiDB-lite"/>
    </source>
</evidence>
<feature type="region of interest" description="Disordered" evidence="1">
    <location>
        <begin position="35"/>
        <end position="65"/>
    </location>
</feature>
<organism evidence="2 3">
    <name type="scientific">Lasiosphaeris hirsuta</name>
    <dbReference type="NCBI Taxonomy" id="260670"/>
    <lineage>
        <taxon>Eukaryota</taxon>
        <taxon>Fungi</taxon>
        <taxon>Dikarya</taxon>
        <taxon>Ascomycota</taxon>
        <taxon>Pezizomycotina</taxon>
        <taxon>Sordariomycetes</taxon>
        <taxon>Sordariomycetidae</taxon>
        <taxon>Sordariales</taxon>
        <taxon>Lasiosphaeriaceae</taxon>
        <taxon>Lasiosphaeris</taxon>
    </lineage>
</organism>
<gene>
    <name evidence="2" type="ORF">B0H67DRAFT_567609</name>
</gene>
<name>A0AA40AYE4_9PEZI</name>
<dbReference type="AlphaFoldDB" id="A0AA40AYE4"/>
<accession>A0AA40AYE4</accession>
<dbReference type="Proteomes" id="UP001172102">
    <property type="component" value="Unassembled WGS sequence"/>
</dbReference>
<evidence type="ECO:0000313" key="2">
    <source>
        <dbReference type="EMBL" id="KAK0724302.1"/>
    </source>
</evidence>
<proteinExistence type="predicted"/>
<reference evidence="2" key="1">
    <citation type="submission" date="2023-06" db="EMBL/GenBank/DDBJ databases">
        <title>Genome-scale phylogeny and comparative genomics of the fungal order Sordariales.</title>
        <authorList>
            <consortium name="Lawrence Berkeley National Laboratory"/>
            <person name="Hensen N."/>
            <person name="Bonometti L."/>
            <person name="Westerberg I."/>
            <person name="Brannstrom I.O."/>
            <person name="Guillou S."/>
            <person name="Cros-Aarteil S."/>
            <person name="Calhoun S."/>
            <person name="Haridas S."/>
            <person name="Kuo A."/>
            <person name="Mondo S."/>
            <person name="Pangilinan J."/>
            <person name="Riley R."/>
            <person name="Labutti K."/>
            <person name="Andreopoulos B."/>
            <person name="Lipzen A."/>
            <person name="Chen C."/>
            <person name="Yanf M."/>
            <person name="Daum C."/>
            <person name="Ng V."/>
            <person name="Clum A."/>
            <person name="Steindorff A."/>
            <person name="Ohm R."/>
            <person name="Martin F."/>
            <person name="Silar P."/>
            <person name="Natvig D."/>
            <person name="Lalanne C."/>
            <person name="Gautier V."/>
            <person name="Ament-Velasquez S.L."/>
            <person name="Kruys A."/>
            <person name="Hutchinson M.I."/>
            <person name="Powell A.J."/>
            <person name="Barry K."/>
            <person name="Miller A.N."/>
            <person name="Grigoriev I.V."/>
            <person name="Debuchy R."/>
            <person name="Gladieux P."/>
            <person name="Thoren M.H."/>
            <person name="Johannesson H."/>
        </authorList>
    </citation>
    <scope>NUCLEOTIDE SEQUENCE</scope>
    <source>
        <strain evidence="2">SMH4607-1</strain>
    </source>
</reference>
<comment type="caution">
    <text evidence="2">The sequence shown here is derived from an EMBL/GenBank/DDBJ whole genome shotgun (WGS) entry which is preliminary data.</text>
</comment>
<keyword evidence="3" id="KW-1185">Reference proteome</keyword>